<dbReference type="PANTHER" id="PTHR22925">
    <property type="entry name" value="GLYCOSYL HYDROLASE 43 FAMILY MEMBER"/>
    <property type="match status" value="1"/>
</dbReference>
<name>A0A9D2AGU2_9BACT</name>
<feature type="region of interest" description="Disordered" evidence="5">
    <location>
        <begin position="367"/>
        <end position="392"/>
    </location>
</feature>
<evidence type="ECO:0000313" key="7">
    <source>
        <dbReference type="EMBL" id="HIX19432.1"/>
    </source>
</evidence>
<evidence type="ECO:0000256" key="5">
    <source>
        <dbReference type="SAM" id="MobiDB-lite"/>
    </source>
</evidence>
<feature type="chain" id="PRO_5038459655" evidence="6">
    <location>
        <begin position="22"/>
        <end position="392"/>
    </location>
</feature>
<dbReference type="Gene3D" id="2.115.10.20">
    <property type="entry name" value="Glycosyl hydrolase domain, family 43"/>
    <property type="match status" value="1"/>
</dbReference>
<dbReference type="InterPro" id="IPR006710">
    <property type="entry name" value="Glyco_hydro_43"/>
</dbReference>
<dbReference type="GO" id="GO:0005975">
    <property type="term" value="P:carbohydrate metabolic process"/>
    <property type="evidence" value="ECO:0007669"/>
    <property type="project" value="InterPro"/>
</dbReference>
<dbReference type="AlphaFoldDB" id="A0A9D2AGU2"/>
<evidence type="ECO:0000256" key="3">
    <source>
        <dbReference type="ARBA" id="ARBA00023295"/>
    </source>
</evidence>
<dbReference type="Pfam" id="PF04616">
    <property type="entry name" value="Glyco_hydro_43"/>
    <property type="match status" value="1"/>
</dbReference>
<evidence type="ECO:0000256" key="6">
    <source>
        <dbReference type="SAM" id="SignalP"/>
    </source>
</evidence>
<dbReference type="GO" id="GO:0004553">
    <property type="term" value="F:hydrolase activity, hydrolyzing O-glycosyl compounds"/>
    <property type="evidence" value="ECO:0007669"/>
    <property type="project" value="InterPro"/>
</dbReference>
<proteinExistence type="inferred from homology"/>
<dbReference type="SUPFAM" id="SSF75005">
    <property type="entry name" value="Arabinanase/levansucrase/invertase"/>
    <property type="match status" value="1"/>
</dbReference>
<dbReference type="InterPro" id="IPR023296">
    <property type="entry name" value="Glyco_hydro_beta-prop_sf"/>
</dbReference>
<dbReference type="Proteomes" id="UP000823964">
    <property type="component" value="Unassembled WGS sequence"/>
</dbReference>
<keyword evidence="2 4" id="KW-0378">Hydrolase</keyword>
<protein>
    <submittedName>
        <fullName evidence="7">Glycoside hydrolase family 43 protein</fullName>
    </submittedName>
</protein>
<dbReference type="EMBL" id="DXFQ01000038">
    <property type="protein sequence ID" value="HIX19432.1"/>
    <property type="molecule type" value="Genomic_DNA"/>
</dbReference>
<sequence length="392" mass="43029">MKSLCTCLLLAAPALVSALQAEEQQPALSLLPPGACWPDDRGVHINAHGGGLLVDEGVYYRYGEHKVGGSAGNYARVGVHCYSSRDLVNWKDEGIVLPVHAAPASPLAEGCILERPKVVKCAATGQYVMWFHLELRGHGYSSALSGVAVADSPTGPFTFLRSGRINPGKWPLNLPEAQRDVGLSSQVPVLLSSSYREGDDRLAFLRRDFAGGQMARDMTLFVDDDGTAYHIYASEENSTLHIAELTPDYTAHTGRYVRLFEGRFHEAPTICKRGGKYYMITSGCTGRAPNAARSMVADSIMGEWKELGNPCVGQGADKTFGAQGTYILRLPDRPDTYIFMADQWRPQNAIDGRYLWLPLEFTADGKPRLRMPDAAPQQHPEPEQPEQPERQP</sequence>
<dbReference type="CDD" id="cd18825">
    <property type="entry name" value="GH43_CtGH43-like"/>
    <property type="match status" value="1"/>
</dbReference>
<evidence type="ECO:0000256" key="2">
    <source>
        <dbReference type="ARBA" id="ARBA00022801"/>
    </source>
</evidence>
<organism evidence="7 8">
    <name type="scientific">Candidatus Akkermansia intestinigallinarum</name>
    <dbReference type="NCBI Taxonomy" id="2838431"/>
    <lineage>
        <taxon>Bacteria</taxon>
        <taxon>Pseudomonadati</taxon>
        <taxon>Verrucomicrobiota</taxon>
        <taxon>Verrucomicrobiia</taxon>
        <taxon>Verrucomicrobiales</taxon>
        <taxon>Akkermansiaceae</taxon>
        <taxon>Akkermansia</taxon>
    </lineage>
</organism>
<gene>
    <name evidence="7" type="ORF">H9862_02370</name>
</gene>
<keyword evidence="3 4" id="KW-0326">Glycosidase</keyword>
<comment type="caution">
    <text evidence="7">The sequence shown here is derived from an EMBL/GenBank/DDBJ whole genome shotgun (WGS) entry which is preliminary data.</text>
</comment>
<dbReference type="PANTHER" id="PTHR22925:SF3">
    <property type="entry name" value="GLYCOSYL HYDROLASE FAMILY PROTEIN 43"/>
    <property type="match status" value="1"/>
</dbReference>
<evidence type="ECO:0000256" key="1">
    <source>
        <dbReference type="ARBA" id="ARBA00009865"/>
    </source>
</evidence>
<evidence type="ECO:0000256" key="4">
    <source>
        <dbReference type="RuleBase" id="RU361187"/>
    </source>
</evidence>
<accession>A0A9D2AGU2</accession>
<feature type="signal peptide" evidence="6">
    <location>
        <begin position="1"/>
        <end position="21"/>
    </location>
</feature>
<comment type="similarity">
    <text evidence="1 4">Belongs to the glycosyl hydrolase 43 family.</text>
</comment>
<reference evidence="7" key="2">
    <citation type="submission" date="2021-04" db="EMBL/GenBank/DDBJ databases">
        <authorList>
            <person name="Gilroy R."/>
        </authorList>
    </citation>
    <scope>NUCLEOTIDE SEQUENCE</scope>
    <source>
        <strain evidence="7">14975</strain>
    </source>
</reference>
<reference evidence="7" key="1">
    <citation type="journal article" date="2021" name="PeerJ">
        <title>Extensive microbial diversity within the chicken gut microbiome revealed by metagenomics and culture.</title>
        <authorList>
            <person name="Gilroy R."/>
            <person name="Ravi A."/>
            <person name="Getino M."/>
            <person name="Pursley I."/>
            <person name="Horton D.L."/>
            <person name="Alikhan N.F."/>
            <person name="Baker D."/>
            <person name="Gharbi K."/>
            <person name="Hall N."/>
            <person name="Watson M."/>
            <person name="Adriaenssens E.M."/>
            <person name="Foster-Nyarko E."/>
            <person name="Jarju S."/>
            <person name="Secka A."/>
            <person name="Antonio M."/>
            <person name="Oren A."/>
            <person name="Chaudhuri R.R."/>
            <person name="La Ragione R."/>
            <person name="Hildebrand F."/>
            <person name="Pallen M.J."/>
        </authorList>
    </citation>
    <scope>NUCLEOTIDE SEQUENCE</scope>
    <source>
        <strain evidence="7">14975</strain>
    </source>
</reference>
<evidence type="ECO:0000313" key="8">
    <source>
        <dbReference type="Proteomes" id="UP000823964"/>
    </source>
</evidence>
<keyword evidence="6" id="KW-0732">Signal</keyword>